<dbReference type="EMBL" id="FTNK01000008">
    <property type="protein sequence ID" value="SIR17571.1"/>
    <property type="molecule type" value="Genomic_DNA"/>
</dbReference>
<evidence type="ECO:0008006" key="3">
    <source>
        <dbReference type="Google" id="ProtNLM"/>
    </source>
</evidence>
<dbReference type="RefSeq" id="WP_068579310.1">
    <property type="nucleotide sequence ID" value="NZ_FTNK01000008.1"/>
</dbReference>
<name>A0ABY1K2P6_9BACL</name>
<evidence type="ECO:0000313" key="2">
    <source>
        <dbReference type="Proteomes" id="UP000186666"/>
    </source>
</evidence>
<comment type="caution">
    <text evidence="1">The sequence shown here is derived from an EMBL/GenBank/DDBJ whole genome shotgun (WGS) entry which is preliminary data.</text>
</comment>
<reference evidence="1 2" key="1">
    <citation type="submission" date="2017-01" db="EMBL/GenBank/DDBJ databases">
        <authorList>
            <person name="Varghese N."/>
            <person name="Submissions S."/>
        </authorList>
    </citation>
    <scope>NUCLEOTIDE SEQUENCE [LARGE SCALE GENOMIC DNA]</scope>
    <source>
        <strain evidence="1 2">ATCC 23464</strain>
    </source>
</reference>
<dbReference type="Proteomes" id="UP000186666">
    <property type="component" value="Unassembled WGS sequence"/>
</dbReference>
<keyword evidence="2" id="KW-1185">Reference proteome</keyword>
<proteinExistence type="predicted"/>
<sequence>MKKLLPFLVPPIRTFNYLACELGITSTIEESIPWYQMNYLQLCCPKTDLNLEDHKLVFSLLRNPFLSRTYLTKSFVEDITDPIQFIIVSLNHGYYVNTYINEYFLPNRQAYYSQSFLHDILIIGYDDDEKILNAVGYNREGQFVPEKVSYDDFRDGFIFCSSMNNTEQRTFSLIIPKKEDFHFNVSFILNQMEDFLNGTNDAQFKYFNIPINEQDAYGKDVYEYILSYIKANTTFWDIRVFRLLLEHKAALLERINFLGKMGYIKNIDELIISSEKLVNTANILFNCTLKFNIANAFGTYEKDKLSVLIKQIEQQEEDILKNVILKIKEII</sequence>
<protein>
    <recommendedName>
        <fullName evidence="3">Butirosin biosynthesis protein H N-terminal domain-containing protein</fullName>
    </recommendedName>
</protein>
<accession>A0ABY1K2P6</accession>
<gene>
    <name evidence="1" type="ORF">SAMN05421578_10843</name>
</gene>
<evidence type="ECO:0000313" key="1">
    <source>
        <dbReference type="EMBL" id="SIR17571.1"/>
    </source>
</evidence>
<organism evidence="1 2">
    <name type="scientific">Paenibacillus macquariensis</name>
    <dbReference type="NCBI Taxonomy" id="948756"/>
    <lineage>
        <taxon>Bacteria</taxon>
        <taxon>Bacillati</taxon>
        <taxon>Bacillota</taxon>
        <taxon>Bacilli</taxon>
        <taxon>Bacillales</taxon>
        <taxon>Paenibacillaceae</taxon>
        <taxon>Paenibacillus</taxon>
    </lineage>
</organism>